<organism evidence="1">
    <name type="scientific">Anguilla anguilla</name>
    <name type="common">European freshwater eel</name>
    <name type="synonym">Muraena anguilla</name>
    <dbReference type="NCBI Taxonomy" id="7936"/>
    <lineage>
        <taxon>Eukaryota</taxon>
        <taxon>Metazoa</taxon>
        <taxon>Chordata</taxon>
        <taxon>Craniata</taxon>
        <taxon>Vertebrata</taxon>
        <taxon>Euteleostomi</taxon>
        <taxon>Actinopterygii</taxon>
        <taxon>Neopterygii</taxon>
        <taxon>Teleostei</taxon>
        <taxon>Anguilliformes</taxon>
        <taxon>Anguillidae</taxon>
        <taxon>Anguilla</taxon>
    </lineage>
</organism>
<sequence length="15" mass="1857">MLENCRFMSRISRTI</sequence>
<proteinExistence type="predicted"/>
<reference evidence="1" key="2">
    <citation type="journal article" date="2015" name="Fish Shellfish Immunol.">
        <title>Early steps in the European eel (Anguilla anguilla)-Vibrio vulnificus interaction in the gills: Role of the RtxA13 toxin.</title>
        <authorList>
            <person name="Callol A."/>
            <person name="Pajuelo D."/>
            <person name="Ebbesson L."/>
            <person name="Teles M."/>
            <person name="MacKenzie S."/>
            <person name="Amaro C."/>
        </authorList>
    </citation>
    <scope>NUCLEOTIDE SEQUENCE</scope>
</reference>
<protein>
    <submittedName>
        <fullName evidence="1">Uncharacterized protein</fullName>
    </submittedName>
</protein>
<reference evidence="1" key="1">
    <citation type="submission" date="2014-11" db="EMBL/GenBank/DDBJ databases">
        <authorList>
            <person name="Amaro Gonzalez C."/>
        </authorList>
    </citation>
    <scope>NUCLEOTIDE SEQUENCE</scope>
</reference>
<evidence type="ECO:0000313" key="1">
    <source>
        <dbReference type="EMBL" id="JAH58790.1"/>
    </source>
</evidence>
<name>A0A0E9U0U9_ANGAN</name>
<accession>A0A0E9U0U9</accession>
<dbReference type="EMBL" id="GBXM01049787">
    <property type="protein sequence ID" value="JAH58790.1"/>
    <property type="molecule type" value="Transcribed_RNA"/>
</dbReference>